<gene>
    <name evidence="3" type="ORF">C0W41_09685</name>
</gene>
<evidence type="ECO:0000313" key="4">
    <source>
        <dbReference type="Proteomes" id="UP000241440"/>
    </source>
</evidence>
<dbReference type="RefSeq" id="WP_052956282.1">
    <property type="nucleotide sequence ID" value="NZ_JZSX01000004.1"/>
</dbReference>
<dbReference type="InterPro" id="IPR036291">
    <property type="entry name" value="NAD(P)-bd_dom_sf"/>
</dbReference>
<accession>A0A855SFM2</accession>
<dbReference type="FunFam" id="3.40.50.720:FF:000084">
    <property type="entry name" value="Short-chain dehydrogenase reductase"/>
    <property type="match status" value="1"/>
</dbReference>
<evidence type="ECO:0000313" key="3">
    <source>
        <dbReference type="EMBL" id="PSX07517.1"/>
    </source>
</evidence>
<dbReference type="Proteomes" id="UP000241440">
    <property type="component" value="Unassembled WGS sequence"/>
</dbReference>
<evidence type="ECO:0000256" key="2">
    <source>
        <dbReference type="ARBA" id="ARBA00023002"/>
    </source>
</evidence>
<dbReference type="AlphaFoldDB" id="A0A855SFM2"/>
<evidence type="ECO:0000256" key="1">
    <source>
        <dbReference type="ARBA" id="ARBA00006484"/>
    </source>
</evidence>
<comment type="similarity">
    <text evidence="1">Belongs to the short-chain dehydrogenases/reductases (SDR) family.</text>
</comment>
<name>A0A855SFM2_PHOAN</name>
<protein>
    <submittedName>
        <fullName evidence="3">SDR family oxidoreductase</fullName>
    </submittedName>
</protein>
<reference evidence="3 4" key="1">
    <citation type="submission" date="2018-01" db="EMBL/GenBank/DDBJ databases">
        <title>Whole genome sequencing of Histamine producing bacteria.</title>
        <authorList>
            <person name="Butler K."/>
        </authorList>
    </citation>
    <scope>NUCLEOTIDE SEQUENCE [LARGE SCALE GENOMIC DNA]</scope>
    <source>
        <strain evidence="3 4">A2-1</strain>
    </source>
</reference>
<dbReference type="GeneID" id="61228650"/>
<dbReference type="Pfam" id="PF13561">
    <property type="entry name" value="adh_short_C2"/>
    <property type="match status" value="1"/>
</dbReference>
<dbReference type="PANTHER" id="PTHR24321">
    <property type="entry name" value="DEHYDROGENASES, SHORT CHAIN"/>
    <property type="match status" value="1"/>
</dbReference>
<dbReference type="CDD" id="cd05233">
    <property type="entry name" value="SDR_c"/>
    <property type="match status" value="1"/>
</dbReference>
<dbReference type="Gene3D" id="3.40.50.720">
    <property type="entry name" value="NAD(P)-binding Rossmann-like Domain"/>
    <property type="match status" value="1"/>
</dbReference>
<proteinExistence type="inferred from homology"/>
<dbReference type="PRINTS" id="PR00081">
    <property type="entry name" value="GDHRDH"/>
</dbReference>
<dbReference type="InterPro" id="IPR002347">
    <property type="entry name" value="SDR_fam"/>
</dbReference>
<keyword evidence="2" id="KW-0560">Oxidoreductase</keyword>
<dbReference type="PANTHER" id="PTHR24321:SF8">
    <property type="entry name" value="ESTRADIOL 17-BETA-DEHYDROGENASE 8-RELATED"/>
    <property type="match status" value="1"/>
</dbReference>
<dbReference type="SUPFAM" id="SSF51735">
    <property type="entry name" value="NAD(P)-binding Rossmann-fold domains"/>
    <property type="match status" value="1"/>
</dbReference>
<organism evidence="3 4">
    <name type="scientific">Photobacterium angustum</name>
    <dbReference type="NCBI Taxonomy" id="661"/>
    <lineage>
        <taxon>Bacteria</taxon>
        <taxon>Pseudomonadati</taxon>
        <taxon>Pseudomonadota</taxon>
        <taxon>Gammaproteobacteria</taxon>
        <taxon>Vibrionales</taxon>
        <taxon>Vibrionaceae</taxon>
        <taxon>Photobacterium</taxon>
    </lineage>
</organism>
<dbReference type="EMBL" id="PYOY01000004">
    <property type="protein sequence ID" value="PSX07517.1"/>
    <property type="molecule type" value="Genomic_DNA"/>
</dbReference>
<comment type="caution">
    <text evidence="3">The sequence shown here is derived from an EMBL/GenBank/DDBJ whole genome shotgun (WGS) entry which is preliminary data.</text>
</comment>
<dbReference type="GO" id="GO:0016491">
    <property type="term" value="F:oxidoreductase activity"/>
    <property type="evidence" value="ECO:0007669"/>
    <property type="project" value="UniProtKB-KW"/>
</dbReference>
<sequence>MQFLNKVAIVTGGSTGIGKSTVELLIDRGAIVYNIDINTPDSNNSHFIHCDITDYEKLQKVINNIYLKEKKIDALFANAGVHLVSNIEQTSLEELDKVISVNIKGVFYTLKTVIPLMKEQRQGNILLIGSDQSFVGKGLSAAYGLTKGAIAQLTKSTAIDYAEFNIKINCICPGTIDTPLLEKAKRSFMSATGLSGKEVMNMLEEAQPIKRIARPDEIAKLACYLLSDDNSFMTGSLVPIDGGYTCQ</sequence>